<dbReference type="Proteomes" id="UP000053841">
    <property type="component" value="Unassembled WGS sequence"/>
</dbReference>
<evidence type="ECO:0000256" key="1">
    <source>
        <dbReference type="SAM" id="SignalP"/>
    </source>
</evidence>
<feature type="signal peptide" evidence="1">
    <location>
        <begin position="1"/>
        <end position="27"/>
    </location>
</feature>
<keyword evidence="3" id="KW-1185">Reference proteome</keyword>
<keyword evidence="1" id="KW-0732">Signal</keyword>
<gene>
    <name evidence="2" type="ORF">COCCADRAFT_23882</name>
</gene>
<dbReference type="EMBL" id="KI964563">
    <property type="protein sequence ID" value="EUC36288.1"/>
    <property type="molecule type" value="Genomic_DNA"/>
</dbReference>
<proteinExistence type="predicted"/>
<organism evidence="2 3">
    <name type="scientific">Cochliobolus carbonum (strain 26-R-13)</name>
    <name type="common">Maize leaf spot fungus</name>
    <name type="synonym">Bipolaris zeicola</name>
    <dbReference type="NCBI Taxonomy" id="930089"/>
    <lineage>
        <taxon>Eukaryota</taxon>
        <taxon>Fungi</taxon>
        <taxon>Dikarya</taxon>
        <taxon>Ascomycota</taxon>
        <taxon>Pezizomycotina</taxon>
        <taxon>Dothideomycetes</taxon>
        <taxon>Pleosporomycetidae</taxon>
        <taxon>Pleosporales</taxon>
        <taxon>Pleosporineae</taxon>
        <taxon>Pleosporaceae</taxon>
        <taxon>Bipolaris</taxon>
    </lineage>
</organism>
<reference evidence="2 3" key="1">
    <citation type="journal article" date="2013" name="PLoS Genet.">
        <title>Comparative genome structure, secondary metabolite, and effector coding capacity across Cochliobolus pathogens.</title>
        <authorList>
            <person name="Condon B.J."/>
            <person name="Leng Y."/>
            <person name="Wu D."/>
            <person name="Bushley K.E."/>
            <person name="Ohm R.A."/>
            <person name="Otillar R."/>
            <person name="Martin J."/>
            <person name="Schackwitz W."/>
            <person name="Grimwood J."/>
            <person name="MohdZainudin N."/>
            <person name="Xue C."/>
            <person name="Wang R."/>
            <person name="Manning V.A."/>
            <person name="Dhillon B."/>
            <person name="Tu Z.J."/>
            <person name="Steffenson B.J."/>
            <person name="Salamov A."/>
            <person name="Sun H."/>
            <person name="Lowry S."/>
            <person name="LaButti K."/>
            <person name="Han J."/>
            <person name="Copeland A."/>
            <person name="Lindquist E."/>
            <person name="Barry K."/>
            <person name="Schmutz J."/>
            <person name="Baker S.E."/>
            <person name="Ciuffetti L.M."/>
            <person name="Grigoriev I.V."/>
            <person name="Zhong S."/>
            <person name="Turgeon B.G."/>
        </authorList>
    </citation>
    <scope>NUCLEOTIDE SEQUENCE [LARGE SCALE GENOMIC DNA]</scope>
    <source>
        <strain evidence="2 3">26-R-13</strain>
    </source>
</reference>
<dbReference type="KEGG" id="bze:COCCADRAFT_23882"/>
<dbReference type="RefSeq" id="XP_007709370.1">
    <property type="nucleotide sequence ID" value="XM_007711180.1"/>
</dbReference>
<dbReference type="AlphaFoldDB" id="W6YF87"/>
<feature type="chain" id="PRO_5004886364" evidence="1">
    <location>
        <begin position="28"/>
        <end position="139"/>
    </location>
</feature>
<dbReference type="HOGENOM" id="CLU_1895831_0_0_1"/>
<evidence type="ECO:0000313" key="3">
    <source>
        <dbReference type="Proteomes" id="UP000053841"/>
    </source>
</evidence>
<protein>
    <submittedName>
        <fullName evidence="2">Uncharacterized protein</fullName>
    </submittedName>
</protein>
<name>W6YF87_COCC2</name>
<sequence length="139" mass="14600">MAFATSPPLLLLLLLLLLTRRSPKCNAPQPSIAIAPYPMPLWTSGPICAPRQYPLLTAGQPIGQCSQMIPSFAAPSSLSDDATDAFGVPASALPATCHLRAQQAKPAACPACPACPACACIARFNHILSTSHPRRLCLK</sequence>
<dbReference type="OrthoDB" id="10453021at2759"/>
<accession>W6YF87</accession>
<dbReference type="GeneID" id="19145499"/>
<evidence type="ECO:0000313" key="2">
    <source>
        <dbReference type="EMBL" id="EUC36288.1"/>
    </source>
</evidence>